<name>A0A8T1W0B2_9STRA</name>
<dbReference type="Pfam" id="PF12697">
    <property type="entry name" value="Abhydrolase_6"/>
    <property type="match status" value="1"/>
</dbReference>
<keyword evidence="3" id="KW-1185">Reference proteome</keyword>
<dbReference type="OrthoDB" id="94039at2759"/>
<dbReference type="PANTHER" id="PTHR43194:SF2">
    <property type="entry name" value="PEROXISOMAL MEMBRANE PROTEIN LPX1"/>
    <property type="match status" value="1"/>
</dbReference>
<protein>
    <recommendedName>
        <fullName evidence="1">AB hydrolase-1 domain-containing protein</fullName>
    </recommendedName>
</protein>
<dbReference type="AlphaFoldDB" id="A0A8T1W0B2"/>
<dbReference type="EMBL" id="JAGDFM010000086">
    <property type="protein sequence ID" value="KAG7387077.1"/>
    <property type="molecule type" value="Genomic_DNA"/>
</dbReference>
<dbReference type="Proteomes" id="UP000694044">
    <property type="component" value="Unassembled WGS sequence"/>
</dbReference>
<proteinExistence type="predicted"/>
<reference evidence="2" key="1">
    <citation type="submission" date="2021-02" db="EMBL/GenBank/DDBJ databases">
        <authorList>
            <person name="Palmer J.M."/>
        </authorList>
    </citation>
    <scope>NUCLEOTIDE SEQUENCE</scope>
    <source>
        <strain evidence="2">SCRP734</strain>
    </source>
</reference>
<organism evidence="2 3">
    <name type="scientific">Phytophthora pseudosyringae</name>
    <dbReference type="NCBI Taxonomy" id="221518"/>
    <lineage>
        <taxon>Eukaryota</taxon>
        <taxon>Sar</taxon>
        <taxon>Stramenopiles</taxon>
        <taxon>Oomycota</taxon>
        <taxon>Peronosporomycetes</taxon>
        <taxon>Peronosporales</taxon>
        <taxon>Peronosporaceae</taxon>
        <taxon>Phytophthora</taxon>
    </lineage>
</organism>
<dbReference type="InterPro" id="IPR050228">
    <property type="entry name" value="Carboxylesterase_BioH"/>
</dbReference>
<accession>A0A8T1W0B2</accession>
<dbReference type="InterPro" id="IPR000073">
    <property type="entry name" value="AB_hydrolase_1"/>
</dbReference>
<dbReference type="PANTHER" id="PTHR43194">
    <property type="entry name" value="HYDROLASE ALPHA/BETA FOLD FAMILY"/>
    <property type="match status" value="1"/>
</dbReference>
<evidence type="ECO:0000313" key="3">
    <source>
        <dbReference type="Proteomes" id="UP000694044"/>
    </source>
</evidence>
<evidence type="ECO:0000259" key="1">
    <source>
        <dbReference type="Pfam" id="PF12697"/>
    </source>
</evidence>
<gene>
    <name evidence="2" type="ORF">PHYPSEUDO_014731</name>
</gene>
<evidence type="ECO:0000313" key="2">
    <source>
        <dbReference type="EMBL" id="KAG7387077.1"/>
    </source>
</evidence>
<feature type="domain" description="AB hydrolase-1" evidence="1">
    <location>
        <begin position="15"/>
        <end position="288"/>
    </location>
</feature>
<comment type="caution">
    <text evidence="2">The sequence shown here is derived from an EMBL/GenBank/DDBJ whole genome shotgun (WGS) entry which is preliminary data.</text>
</comment>
<sequence>MCAGIAMGGRPAVTLVFAHGCGFSKEMWAPVLGRLKELSVVQRVETEFVSFDFPYHGSRPDPELAETLKLDTSSRKAPRVRGGEFDDVKSFYLKTMPEQVAALRRMPTDFLVGVGFSMGSGALWAMEVAHPGTFDALILFEPAMDTKTPRTAAVCSYLVATTLRRPSSWPSRAAAEEYFRTSEAFASWDPEVLAAHLSGGLSDQTDGSVVLACDPRLEASLYSMKPLNFSDAELGRPKCPIFLHWGTRSQMCFEKMLKAIQSKFPHIYAVREGMQGLGHLVVMEDPALTTAHIAKELEQLAPFAQAKL</sequence>